<evidence type="ECO:0000313" key="2">
    <source>
        <dbReference type="Proteomes" id="UP000214606"/>
    </source>
</evidence>
<dbReference type="Gene3D" id="3.60.20.40">
    <property type="match status" value="1"/>
</dbReference>
<accession>A0A223E882</accession>
<dbReference type="Proteomes" id="UP000214606">
    <property type="component" value="Chromosome"/>
</dbReference>
<evidence type="ECO:0008006" key="3">
    <source>
        <dbReference type="Google" id="ProtNLM"/>
    </source>
</evidence>
<dbReference type="InterPro" id="IPR052896">
    <property type="entry name" value="GGT-like_enzyme"/>
</dbReference>
<dbReference type="InterPro" id="IPR043138">
    <property type="entry name" value="GGT_lsub"/>
</dbReference>
<name>A0A223E882_9BACI</name>
<dbReference type="EMBL" id="CP017703">
    <property type="protein sequence ID" value="ASS91400.1"/>
    <property type="molecule type" value="Genomic_DNA"/>
</dbReference>
<proteinExistence type="predicted"/>
<organism evidence="1 2">
    <name type="scientific">Aeribacillus pallidus</name>
    <dbReference type="NCBI Taxonomy" id="33936"/>
    <lineage>
        <taxon>Bacteria</taxon>
        <taxon>Bacillati</taxon>
        <taxon>Bacillota</taxon>
        <taxon>Bacilli</taxon>
        <taxon>Bacillales</taxon>
        <taxon>Bacillaceae</taxon>
        <taxon>Aeribacillus</taxon>
    </lineage>
</organism>
<dbReference type="PANTHER" id="PTHR43881:SF1">
    <property type="entry name" value="GAMMA-GLUTAMYLTRANSPEPTIDASE (AFU_ORTHOLOGUE AFUA_4G13580)"/>
    <property type="match status" value="1"/>
</dbReference>
<dbReference type="Gene3D" id="1.10.246.130">
    <property type="match status" value="1"/>
</dbReference>
<dbReference type="PANTHER" id="PTHR43881">
    <property type="entry name" value="GAMMA-GLUTAMYLTRANSPEPTIDASE (AFU_ORTHOLOGUE AFUA_4G13580)"/>
    <property type="match status" value="1"/>
</dbReference>
<dbReference type="SUPFAM" id="SSF56235">
    <property type="entry name" value="N-terminal nucleophile aminohydrolases (Ntn hydrolases)"/>
    <property type="match status" value="1"/>
</dbReference>
<dbReference type="AlphaFoldDB" id="A0A223E882"/>
<protein>
    <recommendedName>
        <fullName evidence="3">Gamma-glutamyltransferase</fullName>
    </recommendedName>
</protein>
<dbReference type="InterPro" id="IPR029055">
    <property type="entry name" value="Ntn_hydrolases_N"/>
</dbReference>
<reference evidence="1 2" key="1">
    <citation type="submission" date="2016-10" db="EMBL/GenBank/DDBJ databases">
        <title>The whole genome sequencing and assembly of Aeribacillus pallidus KCTC3564 strain.</title>
        <authorList>
            <person name="Lee Y.-J."/>
            <person name="Park M.-K."/>
            <person name="Yi H."/>
            <person name="Bahn Y.-S."/>
            <person name="Kim J.F."/>
            <person name="Lee D.-W."/>
        </authorList>
    </citation>
    <scope>NUCLEOTIDE SEQUENCE [LARGE SCALE GENOMIC DNA]</scope>
    <source>
        <strain evidence="1 2">KCTC3564</strain>
    </source>
</reference>
<dbReference type="InterPro" id="IPR043137">
    <property type="entry name" value="GGT_ssub_C"/>
</dbReference>
<evidence type="ECO:0000313" key="1">
    <source>
        <dbReference type="EMBL" id="ASS91400.1"/>
    </source>
</evidence>
<dbReference type="Pfam" id="PF01019">
    <property type="entry name" value="G_glu_transpept"/>
    <property type="match status" value="1"/>
</dbReference>
<gene>
    <name evidence="1" type="ORF">AP3564_15300</name>
</gene>
<dbReference type="KEGG" id="apak:AP3564_15300"/>
<dbReference type="PRINTS" id="PR01210">
    <property type="entry name" value="GGTRANSPTASE"/>
</dbReference>
<sequence>MEIPPNGQGLVVLQMLNILENFDLKAIGHNSAEYIRLFVEAKKLAYADRDRYIADSDFADIPVDHLLSKEYAKELAESIRSGRKAGPSSLELGGDTVYLTVVDKEGNVASVTNSIFSLFGSGVLIPETGIFMHNRGSLFSLDRNHPNALHPGKRPFHTIIPGMVLKDRKPLISFGVMGADMQPQGQVQTLVNMIDFGMNIQAAGDAPRFRHYPHGIFLESEIGEEIRRELAAQGYTLLEQSDGDDFVVGGYQGIYIDPETGLFQGGSDPRKDGCAIGF</sequence>